<evidence type="ECO:0008006" key="4">
    <source>
        <dbReference type="Google" id="ProtNLM"/>
    </source>
</evidence>
<dbReference type="EMBL" id="AP010904">
    <property type="protein sequence ID" value="BAH77921.1"/>
    <property type="molecule type" value="Genomic_DNA"/>
</dbReference>
<protein>
    <recommendedName>
        <fullName evidence="4">Secreted protein</fullName>
    </recommendedName>
</protein>
<dbReference type="KEGG" id="dma:DMR_44300"/>
<sequence>MKSIHAFLGLAFFLIACLLCAGRAEAQDSCKLYRIDSVKDCSLDSYPVTTNGTPIGKIRAAKDERTQLCQVSVCIEQQYTDLFDKNTFAYLTDKSLAIYRLWPSPTKLQENDGIKGFTSVTGALTYVAETIPRIVEEIVRELLSNVLEAVFGKMVDDVTRPPQKV</sequence>
<feature type="signal peptide" evidence="1">
    <location>
        <begin position="1"/>
        <end position="26"/>
    </location>
</feature>
<organism evidence="2 3">
    <name type="scientific">Solidesulfovibrio magneticus (strain ATCC 700980 / DSM 13731 / RS-1)</name>
    <name type="common">Desulfovibrio magneticus</name>
    <dbReference type="NCBI Taxonomy" id="573370"/>
    <lineage>
        <taxon>Bacteria</taxon>
        <taxon>Pseudomonadati</taxon>
        <taxon>Thermodesulfobacteriota</taxon>
        <taxon>Desulfovibrionia</taxon>
        <taxon>Desulfovibrionales</taxon>
        <taxon>Desulfovibrionaceae</taxon>
        <taxon>Solidesulfovibrio</taxon>
    </lineage>
</organism>
<name>C4XQV8_SOLM1</name>
<dbReference type="HOGENOM" id="CLU_1608202_0_0_7"/>
<keyword evidence="1" id="KW-0732">Signal</keyword>
<gene>
    <name evidence="2" type="ordered locus">DMR_44300</name>
</gene>
<reference evidence="2 3" key="1">
    <citation type="journal article" date="2009" name="Genome Res.">
        <title>Whole genome sequence of Desulfovibrio magneticus strain RS-1 revealed common gene clusters in magnetotactic bacteria.</title>
        <authorList>
            <person name="Nakazawa H."/>
            <person name="Arakaki A."/>
            <person name="Narita-Yamada S."/>
            <person name="Yashiro I."/>
            <person name="Jinno K."/>
            <person name="Aoki N."/>
            <person name="Tsuruyama A."/>
            <person name="Okamura Y."/>
            <person name="Tanikawa S."/>
            <person name="Fujita N."/>
            <person name="Takeyama H."/>
            <person name="Matsunaga T."/>
        </authorList>
    </citation>
    <scope>NUCLEOTIDE SEQUENCE [LARGE SCALE GENOMIC DNA]</scope>
    <source>
        <strain evidence="3">ATCC 700980 / DSM 13731 / RS-1</strain>
    </source>
</reference>
<dbReference type="OrthoDB" id="9831301at2"/>
<evidence type="ECO:0000256" key="1">
    <source>
        <dbReference type="SAM" id="SignalP"/>
    </source>
</evidence>
<evidence type="ECO:0000313" key="2">
    <source>
        <dbReference type="EMBL" id="BAH77921.1"/>
    </source>
</evidence>
<proteinExistence type="predicted"/>
<evidence type="ECO:0000313" key="3">
    <source>
        <dbReference type="Proteomes" id="UP000009071"/>
    </source>
</evidence>
<accession>C4XQV8</accession>
<dbReference type="PROSITE" id="PS51257">
    <property type="entry name" value="PROKAR_LIPOPROTEIN"/>
    <property type="match status" value="1"/>
</dbReference>
<dbReference type="AlphaFoldDB" id="C4XQV8"/>
<keyword evidence="3" id="KW-1185">Reference proteome</keyword>
<dbReference type="RefSeq" id="WP_015863039.1">
    <property type="nucleotide sequence ID" value="NC_012796.1"/>
</dbReference>
<feature type="chain" id="PRO_5002944340" description="Secreted protein" evidence="1">
    <location>
        <begin position="27"/>
        <end position="165"/>
    </location>
</feature>
<dbReference type="Proteomes" id="UP000009071">
    <property type="component" value="Chromosome"/>
</dbReference>